<dbReference type="EMBL" id="CAADEX010000027">
    <property type="protein sequence ID" value="VFJ50263.1"/>
    <property type="molecule type" value="Genomic_DNA"/>
</dbReference>
<dbReference type="PANTHER" id="PTHR44591:SF25">
    <property type="entry name" value="CHEMOTAXIS TWO-COMPONENT RESPONSE REGULATOR"/>
    <property type="match status" value="1"/>
</dbReference>
<feature type="domain" description="Response regulatory" evidence="3">
    <location>
        <begin position="5"/>
        <end position="119"/>
    </location>
</feature>
<dbReference type="PROSITE" id="PS50110">
    <property type="entry name" value="RESPONSE_REGULATORY"/>
    <property type="match status" value="1"/>
</dbReference>
<proteinExistence type="predicted"/>
<dbReference type="Pfam" id="PF00072">
    <property type="entry name" value="Response_reg"/>
    <property type="match status" value="1"/>
</dbReference>
<name>A0A450SD03_9GAMM</name>
<evidence type="ECO:0000259" key="3">
    <source>
        <dbReference type="PROSITE" id="PS50110"/>
    </source>
</evidence>
<dbReference type="AlphaFoldDB" id="A0A450SD03"/>
<protein>
    <submittedName>
        <fullName evidence="4">Response regulator receiver domain-containing protein</fullName>
    </submittedName>
</protein>
<reference evidence="4" key="1">
    <citation type="submission" date="2019-02" db="EMBL/GenBank/DDBJ databases">
        <authorList>
            <person name="Gruber-Vodicka R. H."/>
            <person name="Seah K. B. B."/>
        </authorList>
    </citation>
    <scope>NUCLEOTIDE SEQUENCE</scope>
    <source>
        <strain evidence="4">BECK_DK47</strain>
    </source>
</reference>
<evidence type="ECO:0000313" key="4">
    <source>
        <dbReference type="EMBL" id="VFJ50263.1"/>
    </source>
</evidence>
<dbReference type="CDD" id="cd17536">
    <property type="entry name" value="REC_YesN-like"/>
    <property type="match status" value="1"/>
</dbReference>
<dbReference type="SMART" id="SM00448">
    <property type="entry name" value="REC"/>
    <property type="match status" value="1"/>
</dbReference>
<dbReference type="GO" id="GO:0000160">
    <property type="term" value="P:phosphorelay signal transduction system"/>
    <property type="evidence" value="ECO:0007669"/>
    <property type="project" value="InterPro"/>
</dbReference>
<sequence>MNKGKILIVDDEEEIVEQFARALKGQGYAVEPAYSGEEAWDKYQGQYFDVVLADWKMGKMNGLELLKKIDDNVPHSQVIMITAFGDEDCALEAHHYHAFDFLKKPVDRQTLIDAVGKAIERRDPIIRTLENWVEENPEEADAKISVDFSNPEKPWSVRDTLEAIRHNTPWGREQYEEIIDLTIYLMTRGEVDRRKPERA</sequence>
<gene>
    <name evidence="4" type="ORF">BECKDK2373B_GA0170837_102728</name>
</gene>
<dbReference type="SUPFAM" id="SSF52172">
    <property type="entry name" value="CheY-like"/>
    <property type="match status" value="1"/>
</dbReference>
<organism evidence="4">
    <name type="scientific">Candidatus Kentrum sp. DK</name>
    <dbReference type="NCBI Taxonomy" id="2126562"/>
    <lineage>
        <taxon>Bacteria</taxon>
        <taxon>Pseudomonadati</taxon>
        <taxon>Pseudomonadota</taxon>
        <taxon>Gammaproteobacteria</taxon>
        <taxon>Candidatus Kentrum</taxon>
    </lineage>
</organism>
<dbReference type="Gene3D" id="3.40.50.2300">
    <property type="match status" value="1"/>
</dbReference>
<dbReference type="InterPro" id="IPR050595">
    <property type="entry name" value="Bact_response_regulator"/>
</dbReference>
<dbReference type="InterPro" id="IPR011006">
    <property type="entry name" value="CheY-like_superfamily"/>
</dbReference>
<evidence type="ECO:0000256" key="2">
    <source>
        <dbReference type="PROSITE-ProRule" id="PRU00169"/>
    </source>
</evidence>
<feature type="modified residue" description="4-aspartylphosphate" evidence="2">
    <location>
        <position position="54"/>
    </location>
</feature>
<keyword evidence="1 2" id="KW-0597">Phosphoprotein</keyword>
<dbReference type="InterPro" id="IPR001789">
    <property type="entry name" value="Sig_transdc_resp-reg_receiver"/>
</dbReference>
<accession>A0A450SD03</accession>
<evidence type="ECO:0000256" key="1">
    <source>
        <dbReference type="ARBA" id="ARBA00022553"/>
    </source>
</evidence>
<dbReference type="PANTHER" id="PTHR44591">
    <property type="entry name" value="STRESS RESPONSE REGULATOR PROTEIN 1"/>
    <property type="match status" value="1"/>
</dbReference>